<feature type="compositionally biased region" description="Basic and acidic residues" evidence="1">
    <location>
        <begin position="466"/>
        <end position="497"/>
    </location>
</feature>
<dbReference type="EMBL" id="NEVH01009765">
    <property type="protein sequence ID" value="PNF32862.1"/>
    <property type="molecule type" value="Genomic_DNA"/>
</dbReference>
<feature type="compositionally biased region" description="Low complexity" evidence="1">
    <location>
        <begin position="851"/>
        <end position="860"/>
    </location>
</feature>
<feature type="compositionally biased region" description="Basic and acidic residues" evidence="1">
    <location>
        <begin position="308"/>
        <end position="318"/>
    </location>
</feature>
<feature type="compositionally biased region" description="Pro residues" evidence="1">
    <location>
        <begin position="46"/>
        <end position="56"/>
    </location>
</feature>
<dbReference type="STRING" id="105785.A0A2J7QW99"/>
<feature type="compositionally biased region" description="Low complexity" evidence="1">
    <location>
        <begin position="88"/>
        <end position="107"/>
    </location>
</feature>
<dbReference type="OrthoDB" id="10065820at2759"/>
<dbReference type="AlphaFoldDB" id="A0A2J7QW99"/>
<feature type="region of interest" description="Disordered" evidence="1">
    <location>
        <begin position="181"/>
        <end position="369"/>
    </location>
</feature>
<dbReference type="InterPro" id="IPR031937">
    <property type="entry name" value="PNISR"/>
</dbReference>
<name>A0A2J7QW99_9NEOP</name>
<evidence type="ECO:0000313" key="2">
    <source>
        <dbReference type="EMBL" id="PNF32863.1"/>
    </source>
</evidence>
<reference evidence="2 3" key="1">
    <citation type="submission" date="2017-12" db="EMBL/GenBank/DDBJ databases">
        <title>Hemimetabolous genomes reveal molecular basis of termite eusociality.</title>
        <authorList>
            <person name="Harrison M.C."/>
            <person name="Jongepier E."/>
            <person name="Robertson H.M."/>
            <person name="Arning N."/>
            <person name="Bitard-Feildel T."/>
            <person name="Chao H."/>
            <person name="Childers C.P."/>
            <person name="Dinh H."/>
            <person name="Doddapaneni H."/>
            <person name="Dugan S."/>
            <person name="Gowin J."/>
            <person name="Greiner C."/>
            <person name="Han Y."/>
            <person name="Hu H."/>
            <person name="Hughes D.S.T."/>
            <person name="Huylmans A.-K."/>
            <person name="Kemena C."/>
            <person name="Kremer L.P.M."/>
            <person name="Lee S.L."/>
            <person name="Lopez-Ezquerra A."/>
            <person name="Mallet L."/>
            <person name="Monroy-Kuhn J.M."/>
            <person name="Moser A."/>
            <person name="Murali S.C."/>
            <person name="Muzny D.M."/>
            <person name="Otani S."/>
            <person name="Piulachs M.-D."/>
            <person name="Poelchau M."/>
            <person name="Qu J."/>
            <person name="Schaub F."/>
            <person name="Wada-Katsumata A."/>
            <person name="Worley K.C."/>
            <person name="Xie Q."/>
            <person name="Ylla G."/>
            <person name="Poulsen M."/>
            <person name="Gibbs R.A."/>
            <person name="Schal C."/>
            <person name="Richards S."/>
            <person name="Belles X."/>
            <person name="Korb J."/>
            <person name="Bornberg-Bauer E."/>
        </authorList>
    </citation>
    <scope>NUCLEOTIDE SEQUENCE [LARGE SCALE GENOMIC DNA]</scope>
    <source>
        <tissue evidence="2">Whole body</tissue>
    </source>
</reference>
<feature type="compositionally biased region" description="Low complexity" evidence="1">
    <location>
        <begin position="621"/>
        <end position="646"/>
    </location>
</feature>
<accession>A0A2J7QW99</accession>
<feature type="compositionally biased region" description="Basic residues" evidence="1">
    <location>
        <begin position="793"/>
        <end position="806"/>
    </location>
</feature>
<feature type="compositionally biased region" description="Basic residues" evidence="1">
    <location>
        <begin position="868"/>
        <end position="877"/>
    </location>
</feature>
<feature type="compositionally biased region" description="Basic and acidic residues" evidence="1">
    <location>
        <begin position="679"/>
        <end position="713"/>
    </location>
</feature>
<feature type="compositionally biased region" description="Basic and acidic residues" evidence="1">
    <location>
        <begin position="216"/>
        <end position="230"/>
    </location>
</feature>
<feature type="compositionally biased region" description="Basic and acidic residues" evidence="1">
    <location>
        <begin position="505"/>
        <end position="534"/>
    </location>
</feature>
<dbReference type="PANTHER" id="PTHR31518">
    <property type="entry name" value="ARGININE/SERINE-RICH PROTEIN PNISR"/>
    <property type="match status" value="1"/>
</dbReference>
<gene>
    <name evidence="2" type="ORF">B7P43_G01856</name>
</gene>
<protein>
    <recommendedName>
        <fullName evidence="4">Arginine/serine-rich protein PNISR</fullName>
    </recommendedName>
</protein>
<comment type="caution">
    <text evidence="2">The sequence shown here is derived from an EMBL/GenBank/DDBJ whole genome shotgun (WGS) entry which is preliminary data.</text>
</comment>
<feature type="region of interest" description="Disordered" evidence="1">
    <location>
        <begin position="40"/>
        <end position="107"/>
    </location>
</feature>
<evidence type="ECO:0008006" key="4">
    <source>
        <dbReference type="Google" id="ProtNLM"/>
    </source>
</evidence>
<feature type="region of interest" description="Disordered" evidence="1">
    <location>
        <begin position="125"/>
        <end position="149"/>
    </location>
</feature>
<sequence>MWSGDPQYSQWALNPSTYQNVSHEEVDWAALAQQWIQMKETLPADQIPPAPPPPPIGDRVESGEKKKDLELEGGEAPMDMDTKDEPENSSSSNTPETNSWGTWPNWQQWGWNWGTSGGIVPPGGVPPPSQALVTGKGSSSSGSVGVPPYGFPHGSQTYGSSTGVYDYNRAPGSEHYGQVMASGYWTPGGPADTGGVPPGPETDPSPFIRHNRHDWRRNNRSHDRIRTTEKSDDEEDTVPVLDAAKRRQLPAWIREGLEKMEREKQKKIDRERQIKEREDYLQKKREEEVNAINELEKNSGQPVIPKKSKFESDSEESAHGGSPTPSQSSLRRKSRFRNADSPNLSPHHPSVRFSGNEPEPPKSREEVMQEIMLKVRRTLTEILLEVTTEEMEAVAQEVLSKAKAKAPALQLRKTQALASLTGKLGLGMYGDSEDSDSGDDATGNNTPSRINGADSDEELRNQIQKRKMDFMKTEREIEARLQEEEEQEKERERRMMGEESDDTDREERQVENQTDSKHPAEKGSEEEGEQDQKPKILHPQDSIKREDKLQSTPNMDLFTSPVSIKSSFHDSEGKSERNADNSKLDRKIKQSPKRGETSLSHNKKSDKRSVSSEENDDETSSKSNSDSSSTSDSSSSSRSSSSASRQSSKKSSKNSRHMGGSRRQEKKKSSSNSHRRRSYSHDSEYKKSDKTLNSCKDRERGSDKDRKGKDRKDRQRGRSSRSRSRSRSDTSRSRDGTDRRKSKDDRWHSSRRESDGRCRKSHDSERRISSSSSRSSKPRAYRHERESCSPVSRKNKKLGKNKRLKQHSSGSSSPSMSKRHEGHRGSKKGRYSRSRSSSLAPSKRSHRRRQSSSSSRSAQSIERERALGKKSGHSRND</sequence>
<feature type="compositionally biased region" description="Basic residues" evidence="1">
    <location>
        <begin position="820"/>
        <end position="833"/>
    </location>
</feature>
<dbReference type="Proteomes" id="UP000235965">
    <property type="component" value="Unassembled WGS sequence"/>
</dbReference>
<feature type="compositionally biased region" description="Low complexity" evidence="1">
    <location>
        <begin position="137"/>
        <end position="146"/>
    </location>
</feature>
<feature type="compositionally biased region" description="Basic and acidic residues" evidence="1">
    <location>
        <begin position="726"/>
        <end position="768"/>
    </location>
</feature>
<feature type="compositionally biased region" description="Basic residues" evidence="1">
    <location>
        <begin position="714"/>
        <end position="725"/>
    </location>
</feature>
<feature type="region of interest" description="Disordered" evidence="1">
    <location>
        <begin position="425"/>
        <end position="877"/>
    </location>
</feature>
<organism evidence="2 3">
    <name type="scientific">Cryptotermes secundus</name>
    <dbReference type="NCBI Taxonomy" id="105785"/>
    <lineage>
        <taxon>Eukaryota</taxon>
        <taxon>Metazoa</taxon>
        <taxon>Ecdysozoa</taxon>
        <taxon>Arthropoda</taxon>
        <taxon>Hexapoda</taxon>
        <taxon>Insecta</taxon>
        <taxon>Pterygota</taxon>
        <taxon>Neoptera</taxon>
        <taxon>Polyneoptera</taxon>
        <taxon>Dictyoptera</taxon>
        <taxon>Blattodea</taxon>
        <taxon>Blattoidea</taxon>
        <taxon>Termitoidae</taxon>
        <taxon>Kalotermitidae</taxon>
        <taxon>Cryptotermitinae</taxon>
        <taxon>Cryptotermes</taxon>
    </lineage>
</organism>
<feature type="compositionally biased region" description="Basic and acidic residues" evidence="1">
    <location>
        <begin position="567"/>
        <end position="596"/>
    </location>
</feature>
<evidence type="ECO:0000256" key="1">
    <source>
        <dbReference type="SAM" id="MobiDB-lite"/>
    </source>
</evidence>
<feature type="compositionally biased region" description="Basic residues" evidence="1">
    <location>
        <begin position="647"/>
        <end position="666"/>
    </location>
</feature>
<dbReference type="InParanoid" id="A0A2J7QW99"/>
<feature type="compositionally biased region" description="Basic and acidic residues" evidence="1">
    <location>
        <begin position="58"/>
        <end position="70"/>
    </location>
</feature>
<dbReference type="EMBL" id="NEVH01009765">
    <property type="protein sequence ID" value="PNF32863.1"/>
    <property type="molecule type" value="Genomic_DNA"/>
</dbReference>
<dbReference type="Pfam" id="PF15996">
    <property type="entry name" value="PNISR"/>
    <property type="match status" value="1"/>
</dbReference>
<keyword evidence="3" id="KW-1185">Reference proteome</keyword>
<proteinExistence type="predicted"/>
<feature type="compositionally biased region" description="Basic and acidic residues" evidence="1">
    <location>
        <begin position="255"/>
        <end position="288"/>
    </location>
</feature>
<evidence type="ECO:0000313" key="3">
    <source>
        <dbReference type="Proteomes" id="UP000235965"/>
    </source>
</evidence>